<comment type="similarity">
    <text evidence="2 8">Belongs to the ComB family.</text>
</comment>
<evidence type="ECO:0000313" key="9">
    <source>
        <dbReference type="EMBL" id="NIK74806.1"/>
    </source>
</evidence>
<keyword evidence="6 8" id="KW-0460">Magnesium</keyword>
<dbReference type="RefSeq" id="WP_166920932.1">
    <property type="nucleotide sequence ID" value="NZ_JAASRN010000007.1"/>
</dbReference>
<comment type="cofactor">
    <cofactor evidence="1 8">
        <name>Mg(2+)</name>
        <dbReference type="ChEBI" id="CHEBI:18420"/>
    </cofactor>
</comment>
<dbReference type="EMBL" id="JAASRN010000007">
    <property type="protein sequence ID" value="NIK74806.1"/>
    <property type="molecule type" value="Genomic_DNA"/>
</dbReference>
<dbReference type="Proteomes" id="UP000537126">
    <property type="component" value="Unassembled WGS sequence"/>
</dbReference>
<organism evidence="9 10">
    <name type="scientific">Thermonema lapsum</name>
    <dbReference type="NCBI Taxonomy" id="28195"/>
    <lineage>
        <taxon>Bacteria</taxon>
        <taxon>Pseudomonadati</taxon>
        <taxon>Bacteroidota</taxon>
        <taxon>Cytophagia</taxon>
        <taxon>Cytophagales</taxon>
        <taxon>Thermonemataceae</taxon>
        <taxon>Thermonema</taxon>
    </lineage>
</organism>
<evidence type="ECO:0000256" key="6">
    <source>
        <dbReference type="ARBA" id="ARBA00022842"/>
    </source>
</evidence>
<dbReference type="AlphaFoldDB" id="A0A846MT86"/>
<dbReference type="HAMAP" id="MF_00490">
    <property type="entry name" value="ComB"/>
    <property type="match status" value="1"/>
</dbReference>
<accession>A0A846MT86</accession>
<reference evidence="9 10" key="1">
    <citation type="submission" date="2020-03" db="EMBL/GenBank/DDBJ databases">
        <title>Genomic Encyclopedia of Type Strains, Phase IV (KMG-IV): sequencing the most valuable type-strain genomes for metagenomic binning, comparative biology and taxonomic classification.</title>
        <authorList>
            <person name="Goeker M."/>
        </authorList>
    </citation>
    <scope>NUCLEOTIDE SEQUENCE [LARGE SCALE GENOMIC DNA]</scope>
    <source>
        <strain evidence="9 10">DSM 5718</strain>
    </source>
</reference>
<evidence type="ECO:0000256" key="4">
    <source>
        <dbReference type="ARBA" id="ARBA00021948"/>
    </source>
</evidence>
<dbReference type="FunFam" id="3.90.1560.10:FF:000001">
    <property type="entry name" value="Probable 2-phosphosulfolactate phosphatase"/>
    <property type="match status" value="1"/>
</dbReference>
<gene>
    <name evidence="8" type="primary">comB</name>
    <name evidence="9" type="ORF">FHS56_002339</name>
</gene>
<dbReference type="Pfam" id="PF04029">
    <property type="entry name" value="2-ph_phosp"/>
    <property type="match status" value="1"/>
</dbReference>
<name>A0A846MT86_9BACT</name>
<keyword evidence="10" id="KW-1185">Reference proteome</keyword>
<evidence type="ECO:0000256" key="3">
    <source>
        <dbReference type="ARBA" id="ARBA00012953"/>
    </source>
</evidence>
<dbReference type="GO" id="GO:0050532">
    <property type="term" value="F:2-phosphosulfolactate phosphatase activity"/>
    <property type="evidence" value="ECO:0007669"/>
    <property type="project" value="UniProtKB-UniRule"/>
</dbReference>
<dbReference type="PANTHER" id="PTHR37311:SF1">
    <property type="entry name" value="2-PHOSPHOSULFOLACTATE PHOSPHATASE-RELATED"/>
    <property type="match status" value="1"/>
</dbReference>
<evidence type="ECO:0000256" key="5">
    <source>
        <dbReference type="ARBA" id="ARBA00022801"/>
    </source>
</evidence>
<comment type="caution">
    <text evidence="9">The sequence shown here is derived from an EMBL/GenBank/DDBJ whole genome shotgun (WGS) entry which is preliminary data.</text>
</comment>
<dbReference type="Gene3D" id="3.90.1560.10">
    <property type="entry name" value="ComB-like"/>
    <property type="match status" value="1"/>
</dbReference>
<dbReference type="InterPro" id="IPR036702">
    <property type="entry name" value="ComB-like_sf"/>
</dbReference>
<dbReference type="GO" id="GO:0000287">
    <property type="term" value="F:magnesium ion binding"/>
    <property type="evidence" value="ECO:0007669"/>
    <property type="project" value="UniProtKB-UniRule"/>
</dbReference>
<dbReference type="GO" id="GO:0050545">
    <property type="term" value="F:sulfopyruvate decarboxylase activity"/>
    <property type="evidence" value="ECO:0007669"/>
    <property type="project" value="TreeGrafter"/>
</dbReference>
<comment type="catalytic activity">
    <reaction evidence="7 8">
        <text>(2R)-O-phospho-3-sulfolactate + H2O = (2R)-3-sulfolactate + phosphate</text>
        <dbReference type="Rhea" id="RHEA:23416"/>
        <dbReference type="ChEBI" id="CHEBI:15377"/>
        <dbReference type="ChEBI" id="CHEBI:15597"/>
        <dbReference type="ChEBI" id="CHEBI:43474"/>
        <dbReference type="ChEBI" id="CHEBI:58738"/>
        <dbReference type="EC" id="3.1.3.71"/>
    </reaction>
</comment>
<evidence type="ECO:0000256" key="7">
    <source>
        <dbReference type="ARBA" id="ARBA00033711"/>
    </source>
</evidence>
<dbReference type="SUPFAM" id="SSF142823">
    <property type="entry name" value="ComB-like"/>
    <property type="match status" value="1"/>
</dbReference>
<dbReference type="InterPro" id="IPR005238">
    <property type="entry name" value="ComB-like"/>
</dbReference>
<proteinExistence type="inferred from homology"/>
<dbReference type="PANTHER" id="PTHR37311">
    <property type="entry name" value="2-PHOSPHOSULFOLACTATE PHOSPHATASE-RELATED"/>
    <property type="match status" value="1"/>
</dbReference>
<dbReference type="EC" id="3.1.3.71" evidence="3 8"/>
<evidence type="ECO:0000256" key="1">
    <source>
        <dbReference type="ARBA" id="ARBA00001946"/>
    </source>
</evidence>
<sequence>MKIEVCMSPDLLPHYDAGGKCVVVIDVLRATSCMVTALAHGIEAIIPVKEIAECRQWQQKGLLAAGERNGQKVEGFDLDNSPFSYMQEALKGQTIAVTTTNGTTAIEAAKGKAAHILVGAFLNKSAVIDALRRFKKDVLLLCAGWKGRVNMEDTLFAGAIVAGMPEAYIEDDAALIAADLYRLHRHNKMEIMHHCSHVQRLKRLGIEKDIDFCLQEDVYQVVPVLQEDRLVPLAAHTASISQL</sequence>
<protein>
    <recommendedName>
        <fullName evidence="4 8">Probable 2-phosphosulfolactate phosphatase</fullName>
        <ecNumber evidence="3 8">3.1.3.71</ecNumber>
    </recommendedName>
</protein>
<evidence type="ECO:0000256" key="8">
    <source>
        <dbReference type="HAMAP-Rule" id="MF_00490"/>
    </source>
</evidence>
<evidence type="ECO:0000256" key="2">
    <source>
        <dbReference type="ARBA" id="ARBA00009997"/>
    </source>
</evidence>
<evidence type="ECO:0000313" key="10">
    <source>
        <dbReference type="Proteomes" id="UP000537126"/>
    </source>
</evidence>
<keyword evidence="5 8" id="KW-0378">Hydrolase</keyword>